<evidence type="ECO:0000313" key="2">
    <source>
        <dbReference type="EMBL" id="KXN69925.1"/>
    </source>
</evidence>
<evidence type="ECO:0000313" key="3">
    <source>
        <dbReference type="Proteomes" id="UP000070444"/>
    </source>
</evidence>
<protein>
    <submittedName>
        <fullName evidence="2">Uncharacterized protein</fullName>
    </submittedName>
</protein>
<feature type="transmembrane region" description="Helical" evidence="1">
    <location>
        <begin position="37"/>
        <end position="58"/>
    </location>
</feature>
<sequence>MKTESNITLFLTTRLDTFSTEVSYKSLRNMVTKNSAIMLRIDTMYFAITVILFVVNIGKVTTPTCTRRPNVIGTSSVFEFFYLKYSSFTNEDGETRCNRDSFGILSIVFFTIKSVIFILIINELKLFYRYMITVF</sequence>
<dbReference type="AlphaFoldDB" id="A0A137P4K0"/>
<dbReference type="Proteomes" id="UP000070444">
    <property type="component" value="Unassembled WGS sequence"/>
</dbReference>
<keyword evidence="3" id="KW-1185">Reference proteome</keyword>
<keyword evidence="1" id="KW-0812">Transmembrane</keyword>
<keyword evidence="1" id="KW-0472">Membrane</keyword>
<organism evidence="2 3">
    <name type="scientific">Conidiobolus coronatus (strain ATCC 28846 / CBS 209.66 / NRRL 28638)</name>
    <name type="common">Delacroixia coronata</name>
    <dbReference type="NCBI Taxonomy" id="796925"/>
    <lineage>
        <taxon>Eukaryota</taxon>
        <taxon>Fungi</taxon>
        <taxon>Fungi incertae sedis</taxon>
        <taxon>Zoopagomycota</taxon>
        <taxon>Entomophthoromycotina</taxon>
        <taxon>Entomophthoromycetes</taxon>
        <taxon>Entomophthorales</taxon>
        <taxon>Ancylistaceae</taxon>
        <taxon>Conidiobolus</taxon>
    </lineage>
</organism>
<name>A0A137P4K0_CONC2</name>
<proteinExistence type="predicted"/>
<gene>
    <name evidence="2" type="ORF">CONCODRAFT_7570</name>
</gene>
<keyword evidence="1" id="KW-1133">Transmembrane helix</keyword>
<reference evidence="2 3" key="1">
    <citation type="journal article" date="2015" name="Genome Biol. Evol.">
        <title>Phylogenomic analyses indicate that early fungi evolved digesting cell walls of algal ancestors of land plants.</title>
        <authorList>
            <person name="Chang Y."/>
            <person name="Wang S."/>
            <person name="Sekimoto S."/>
            <person name="Aerts A.L."/>
            <person name="Choi C."/>
            <person name="Clum A."/>
            <person name="LaButti K.M."/>
            <person name="Lindquist E.A."/>
            <person name="Yee Ngan C."/>
            <person name="Ohm R.A."/>
            <person name="Salamov A.A."/>
            <person name="Grigoriev I.V."/>
            <person name="Spatafora J.W."/>
            <person name="Berbee M.L."/>
        </authorList>
    </citation>
    <scope>NUCLEOTIDE SEQUENCE [LARGE SCALE GENOMIC DNA]</scope>
    <source>
        <strain evidence="2 3">NRRL 28638</strain>
    </source>
</reference>
<dbReference type="EMBL" id="KQ964518">
    <property type="protein sequence ID" value="KXN69925.1"/>
    <property type="molecule type" value="Genomic_DNA"/>
</dbReference>
<feature type="transmembrane region" description="Helical" evidence="1">
    <location>
        <begin position="102"/>
        <end position="121"/>
    </location>
</feature>
<evidence type="ECO:0000256" key="1">
    <source>
        <dbReference type="SAM" id="Phobius"/>
    </source>
</evidence>
<accession>A0A137P4K0</accession>